<protein>
    <recommendedName>
        <fullName evidence="2">G domain-containing protein</fullName>
    </recommendedName>
</protein>
<dbReference type="InterPro" id="IPR006073">
    <property type="entry name" value="GTP-bd"/>
</dbReference>
<gene>
    <name evidence="3" type="ORF">PSON_ATCC_30995.1.T0720287</name>
</gene>
<organism evidence="3 4">
    <name type="scientific">Paramecium sonneborni</name>
    <dbReference type="NCBI Taxonomy" id="65129"/>
    <lineage>
        <taxon>Eukaryota</taxon>
        <taxon>Sar</taxon>
        <taxon>Alveolata</taxon>
        <taxon>Ciliophora</taxon>
        <taxon>Intramacronucleata</taxon>
        <taxon>Oligohymenophorea</taxon>
        <taxon>Peniculida</taxon>
        <taxon>Parameciidae</taxon>
        <taxon>Paramecium</taxon>
    </lineage>
</organism>
<comment type="caution">
    <text evidence="3">The sequence shown here is derived from an EMBL/GenBank/DDBJ whole genome shotgun (WGS) entry which is preliminary data.</text>
</comment>
<evidence type="ECO:0000313" key="3">
    <source>
        <dbReference type="EMBL" id="CAD8099941.1"/>
    </source>
</evidence>
<reference evidence="3" key="1">
    <citation type="submission" date="2021-01" db="EMBL/GenBank/DDBJ databases">
        <authorList>
            <consortium name="Genoscope - CEA"/>
            <person name="William W."/>
        </authorList>
    </citation>
    <scope>NUCLEOTIDE SEQUENCE</scope>
</reference>
<feature type="coiled-coil region" evidence="1">
    <location>
        <begin position="374"/>
        <end position="555"/>
    </location>
</feature>
<evidence type="ECO:0000313" key="4">
    <source>
        <dbReference type="Proteomes" id="UP000692954"/>
    </source>
</evidence>
<keyword evidence="1" id="KW-0175">Coiled coil</keyword>
<dbReference type="CDD" id="cd00882">
    <property type="entry name" value="Ras_like_GTPase"/>
    <property type="match status" value="1"/>
</dbReference>
<dbReference type="GO" id="GO:0005525">
    <property type="term" value="F:GTP binding"/>
    <property type="evidence" value="ECO:0007669"/>
    <property type="project" value="InterPro"/>
</dbReference>
<feature type="coiled-coil region" evidence="1">
    <location>
        <begin position="584"/>
        <end position="765"/>
    </location>
</feature>
<keyword evidence="4" id="KW-1185">Reference proteome</keyword>
<dbReference type="EMBL" id="CAJJDN010000072">
    <property type="protein sequence ID" value="CAD8099941.1"/>
    <property type="molecule type" value="Genomic_DNA"/>
</dbReference>
<dbReference type="Pfam" id="PF01926">
    <property type="entry name" value="MMR_HSR1"/>
    <property type="match status" value="2"/>
</dbReference>
<dbReference type="Proteomes" id="UP000692954">
    <property type="component" value="Unassembled WGS sequence"/>
</dbReference>
<sequence length="1251" mass="148233">MDQHQLEKENGEKQQRLLKIIDKVESQLETFSRYNLENLIMLVGKTGSGKSTIYNFLCGAQFSLIIDDYGKPTLKLVNESDQFQEIRGGLDSTTKTPKIYYEQKYKHSIIDYPGFNDTEINDQLEIQLLFNKLVTQCKIKIVYVFLNPGDDLQNKAEDLQNFINEADIDISKLTILINSYSKKRTDDQLIAGFQQEFMKKFNKKAHQLIIQRDIDKPKKISQFLSEEYRQKMWKELISSQVIQMKPCVLSTYQDVNNYLDNISLDLSESLLLIFKELQYKQYSTQQIEEIKENIKKLENTQIIIQRFQEGNISKLNELMMFTGTFQENQMIAISRIYSFFLDCKNQMEAYTKMEKCIQKALQNLELSKEYLCLKQTFLEQLKLAEDTKNQLEEEKQLIKKEKGKMEDKIRIKEDELIQLKELLVQAQQTQNQNKDFSFLKNNTEQEIKLIKDQAIQEVKRLNKEKTQKEQELSDFKMKNISIEMKCTQLQNEKNIIIEELQSVKNQNNEKLIDLKIKELEIKAIQLENKQALDQIQKLEQQLKEIKNNSLEQSRQYEEMKYKFKTLKKENIEIKTLINDKQLQLDLVQNQNTVQINQLKNIQQELNETKDQKQKIMQSFQEIQNKYQEMKEGLEQQKIKNLEIQQKLNNKEHEFKEKNFYYQQVCLELNDIRAKFQIQEEQYKQLLKSIKTKEDELKKKDEELTKQLNENRLKEQNIQKYNLECNNAKSELQNTLNDMNQQSLKLQQVQEENKIQNTKLLQYEQKQRDFQTFLEQIQYGSNNLEKVKFNSVIVLIGMIGSGRTTLFNKICKSQEKVKAGGSSSTRQSILGKSAYGHEFFVIDTPGLGSDQDKINHAIGILNAVQDQPLNKIILAVKFDNFAIMINQLLIQMKIFQRYQKMFTVFVTHFDQSKNKENDKIAIKKEVEKIGIQSILFFQIIDNAQSICDQINTLLNQTIPRKVEITQEEFLKYFDLFDDDELNDSDDYFRIEEKKAFINSKIKKMIFSSSNYSMQKIQQSNKPDEMYDIVLKELKINAQKIIKEEGPKIFSLKKVSSINLEQQETLTTQWFDSVENMLSYQLQKELLFDIKQFNQQALQQLSSNKDSIINNLKICNYCGLIWYFQSNCNNTYYCNGDFKQRNNSPLDEFFWAVFQFIINISGISNLEIQRIKQIILLHLRERYDQNNYYGCNNQLESISKNKNTFEFFDFNLDFLIQPNQFFQEQSKYKILDQLIQKKKKILIVKRLQNQQSN</sequence>
<evidence type="ECO:0000256" key="1">
    <source>
        <dbReference type="SAM" id="Coils"/>
    </source>
</evidence>
<dbReference type="OrthoDB" id="8954335at2759"/>
<evidence type="ECO:0000259" key="2">
    <source>
        <dbReference type="Pfam" id="PF01926"/>
    </source>
</evidence>
<feature type="domain" description="G" evidence="2">
    <location>
        <begin position="40"/>
        <end position="169"/>
    </location>
</feature>
<proteinExistence type="predicted"/>
<accession>A0A8S1PAQ9</accession>
<dbReference type="AlphaFoldDB" id="A0A8S1PAQ9"/>
<name>A0A8S1PAQ9_9CILI</name>
<feature type="domain" description="G" evidence="2">
    <location>
        <begin position="792"/>
        <end position="865"/>
    </location>
</feature>